<dbReference type="EMBL" id="LXQA011147663">
    <property type="protein sequence ID" value="MCI86706.1"/>
    <property type="molecule type" value="Genomic_DNA"/>
</dbReference>
<organism evidence="1 2">
    <name type="scientific">Trifolium medium</name>
    <dbReference type="NCBI Taxonomy" id="97028"/>
    <lineage>
        <taxon>Eukaryota</taxon>
        <taxon>Viridiplantae</taxon>
        <taxon>Streptophyta</taxon>
        <taxon>Embryophyta</taxon>
        <taxon>Tracheophyta</taxon>
        <taxon>Spermatophyta</taxon>
        <taxon>Magnoliopsida</taxon>
        <taxon>eudicotyledons</taxon>
        <taxon>Gunneridae</taxon>
        <taxon>Pentapetalae</taxon>
        <taxon>rosids</taxon>
        <taxon>fabids</taxon>
        <taxon>Fabales</taxon>
        <taxon>Fabaceae</taxon>
        <taxon>Papilionoideae</taxon>
        <taxon>50 kb inversion clade</taxon>
        <taxon>NPAAA clade</taxon>
        <taxon>Hologalegina</taxon>
        <taxon>IRL clade</taxon>
        <taxon>Trifolieae</taxon>
        <taxon>Trifolium</taxon>
    </lineage>
</organism>
<reference evidence="1 2" key="1">
    <citation type="journal article" date="2018" name="Front. Plant Sci.">
        <title>Red Clover (Trifolium pratense) and Zigzag Clover (T. medium) - A Picture of Genomic Similarities and Differences.</title>
        <authorList>
            <person name="Dluhosova J."/>
            <person name="Istvanek J."/>
            <person name="Nedelnik J."/>
            <person name="Repkova J."/>
        </authorList>
    </citation>
    <scope>NUCLEOTIDE SEQUENCE [LARGE SCALE GENOMIC DNA]</scope>
    <source>
        <strain evidence="2">cv. 10/8</strain>
        <tissue evidence="1">Leaf</tissue>
    </source>
</reference>
<comment type="caution">
    <text evidence="1">The sequence shown here is derived from an EMBL/GenBank/DDBJ whole genome shotgun (WGS) entry which is preliminary data.</text>
</comment>
<proteinExistence type="predicted"/>
<feature type="non-terminal residue" evidence="1">
    <location>
        <position position="62"/>
    </location>
</feature>
<evidence type="ECO:0000313" key="1">
    <source>
        <dbReference type="EMBL" id="MCI86706.1"/>
    </source>
</evidence>
<dbReference type="AlphaFoldDB" id="A0A392VE98"/>
<protein>
    <submittedName>
        <fullName evidence="1">Uncharacterized protein</fullName>
    </submittedName>
</protein>
<accession>A0A392VE98</accession>
<keyword evidence="2" id="KW-1185">Reference proteome</keyword>
<dbReference type="Proteomes" id="UP000265520">
    <property type="component" value="Unassembled WGS sequence"/>
</dbReference>
<evidence type="ECO:0000313" key="2">
    <source>
        <dbReference type="Proteomes" id="UP000265520"/>
    </source>
</evidence>
<sequence length="62" mass="7324">MLTPIEEEELLREAKKVNDSLERELNEMIPIYCWHTPKKDKDFNPVVQSREVVTPTLEDVVK</sequence>
<name>A0A392VE98_9FABA</name>